<dbReference type="GeneID" id="1443494"/>
<gene>
    <name evidence="1" type="ORF">HA331_08660</name>
</gene>
<dbReference type="AlphaFoldDB" id="A0A832WI37"/>
<proteinExistence type="predicted"/>
<sequence length="70" mass="8192">MMVMSKKKVLDLVKIDGKWMTDSDAMFLYGIYGLEDAEDYVRITIEEKDIKTQKEAIALLKEIVENYKEL</sequence>
<accession>A0A832WI37</accession>
<protein>
    <submittedName>
        <fullName evidence="1">Uncharacterized protein</fullName>
    </submittedName>
</protein>
<dbReference type="Proteomes" id="UP000617544">
    <property type="component" value="Unassembled WGS sequence"/>
</dbReference>
<evidence type="ECO:0000313" key="1">
    <source>
        <dbReference type="EMBL" id="HII61790.1"/>
    </source>
</evidence>
<name>A0A832WI37_PYRHR</name>
<evidence type="ECO:0000313" key="2">
    <source>
        <dbReference type="Proteomes" id="UP000617544"/>
    </source>
</evidence>
<dbReference type="RefSeq" id="WP_010885259.1">
    <property type="nucleotide sequence ID" value="NZ_DUJN01000008.1"/>
</dbReference>
<dbReference type="EMBL" id="DUJN01000008">
    <property type="protein sequence ID" value="HII61790.1"/>
    <property type="molecule type" value="Genomic_DNA"/>
</dbReference>
<organism evidence="1 2">
    <name type="scientific">Pyrococcus horikoshii</name>
    <dbReference type="NCBI Taxonomy" id="53953"/>
    <lineage>
        <taxon>Archaea</taxon>
        <taxon>Methanobacteriati</taxon>
        <taxon>Methanobacteriota</taxon>
        <taxon>Thermococci</taxon>
        <taxon>Thermococcales</taxon>
        <taxon>Thermococcaceae</taxon>
        <taxon>Pyrococcus</taxon>
    </lineage>
</organism>
<comment type="caution">
    <text evidence="1">The sequence shown here is derived from an EMBL/GenBank/DDBJ whole genome shotgun (WGS) entry which is preliminary data.</text>
</comment>
<reference evidence="1" key="1">
    <citation type="journal article" date="2020" name="bioRxiv">
        <title>A rank-normalized archaeal taxonomy based on genome phylogeny resolves widespread incomplete and uneven classifications.</title>
        <authorList>
            <person name="Rinke C."/>
            <person name="Chuvochina M."/>
            <person name="Mussig A.J."/>
            <person name="Chaumeil P.-A."/>
            <person name="Waite D.W."/>
            <person name="Whitman W.B."/>
            <person name="Parks D.H."/>
            <person name="Hugenholtz P."/>
        </authorList>
    </citation>
    <scope>NUCLEOTIDE SEQUENCE</scope>
    <source>
        <strain evidence="1">UBA8834</strain>
    </source>
</reference>